<comment type="caution">
    <text evidence="4">The sequence shown here is derived from an EMBL/GenBank/DDBJ whole genome shotgun (WGS) entry which is preliminary data.</text>
</comment>
<keyword evidence="5" id="KW-1185">Reference proteome</keyword>
<dbReference type="InterPro" id="IPR000719">
    <property type="entry name" value="Prot_kinase_dom"/>
</dbReference>
<evidence type="ECO:0000256" key="1">
    <source>
        <dbReference type="ARBA" id="ARBA00004479"/>
    </source>
</evidence>
<dbReference type="InterPro" id="IPR011009">
    <property type="entry name" value="Kinase-like_dom_sf"/>
</dbReference>
<dbReference type="GO" id="GO:0004672">
    <property type="term" value="F:protein kinase activity"/>
    <property type="evidence" value="ECO:0007669"/>
    <property type="project" value="InterPro"/>
</dbReference>
<protein>
    <recommendedName>
        <fullName evidence="3">Protein kinase domain-containing protein</fullName>
    </recommendedName>
</protein>
<accession>A0AA88UER8</accession>
<reference evidence="4" key="1">
    <citation type="submission" date="2022-12" db="EMBL/GenBank/DDBJ databases">
        <title>Draft genome assemblies for two species of Escallonia (Escalloniales).</title>
        <authorList>
            <person name="Chanderbali A."/>
            <person name="Dervinis C."/>
            <person name="Anghel I."/>
            <person name="Soltis D."/>
            <person name="Soltis P."/>
            <person name="Zapata F."/>
        </authorList>
    </citation>
    <scope>NUCLEOTIDE SEQUENCE</scope>
    <source>
        <strain evidence="4">UCBG92.1500</strain>
        <tissue evidence="4">Leaf</tissue>
    </source>
</reference>
<dbReference type="PANTHER" id="PTHR48006">
    <property type="entry name" value="LEUCINE-RICH REPEAT-CONTAINING PROTEIN DDB_G0281931-RELATED"/>
    <property type="match status" value="1"/>
</dbReference>
<sequence>TRGSPGYVPPELLQAETGSPSTATPKSDVYGFGVVLFELLTGKKAIGDYYPEEKEATLVSWVRGLVRKNQSSRAIDPKIRDTGSESQMEEALKIGYLCTADLPSKRPSMQQVVGLLKDIEPVPI</sequence>
<dbReference type="PROSITE" id="PS50011">
    <property type="entry name" value="PROTEIN_KINASE_DOM"/>
    <property type="match status" value="1"/>
</dbReference>
<dbReference type="SUPFAM" id="SSF56112">
    <property type="entry name" value="Protein kinase-like (PK-like)"/>
    <property type="match status" value="1"/>
</dbReference>
<dbReference type="GO" id="GO:0016020">
    <property type="term" value="C:membrane"/>
    <property type="evidence" value="ECO:0007669"/>
    <property type="project" value="UniProtKB-SubCell"/>
</dbReference>
<dbReference type="InterPro" id="IPR051824">
    <property type="entry name" value="LRR_Rcpt-Like_S/T_Kinase"/>
</dbReference>
<name>A0AA88UER8_9ASTE</name>
<comment type="subcellular location">
    <subcellularLocation>
        <location evidence="1">Membrane</location>
        <topology evidence="1">Single-pass type I membrane protein</topology>
    </subcellularLocation>
</comment>
<feature type="non-terminal residue" evidence="4">
    <location>
        <position position="1"/>
    </location>
</feature>
<feature type="region of interest" description="Disordered" evidence="2">
    <location>
        <begin position="1"/>
        <end position="24"/>
    </location>
</feature>
<dbReference type="PANTHER" id="PTHR48006:SF20">
    <property type="entry name" value="OS08G0276400 PROTEIN"/>
    <property type="match status" value="1"/>
</dbReference>
<dbReference type="Gene3D" id="1.10.510.10">
    <property type="entry name" value="Transferase(Phosphotransferase) domain 1"/>
    <property type="match status" value="1"/>
</dbReference>
<dbReference type="Pfam" id="PF00069">
    <property type="entry name" value="Pkinase"/>
    <property type="match status" value="1"/>
</dbReference>
<evidence type="ECO:0000313" key="4">
    <source>
        <dbReference type="EMBL" id="KAK2980083.1"/>
    </source>
</evidence>
<gene>
    <name evidence="4" type="ORF">RJ640_012614</name>
</gene>
<feature type="domain" description="Protein kinase" evidence="3">
    <location>
        <begin position="1"/>
        <end position="123"/>
    </location>
</feature>
<proteinExistence type="predicted"/>
<evidence type="ECO:0000313" key="5">
    <source>
        <dbReference type="Proteomes" id="UP001187471"/>
    </source>
</evidence>
<organism evidence="4 5">
    <name type="scientific">Escallonia rubra</name>
    <dbReference type="NCBI Taxonomy" id="112253"/>
    <lineage>
        <taxon>Eukaryota</taxon>
        <taxon>Viridiplantae</taxon>
        <taxon>Streptophyta</taxon>
        <taxon>Embryophyta</taxon>
        <taxon>Tracheophyta</taxon>
        <taxon>Spermatophyta</taxon>
        <taxon>Magnoliopsida</taxon>
        <taxon>eudicotyledons</taxon>
        <taxon>Gunneridae</taxon>
        <taxon>Pentapetalae</taxon>
        <taxon>asterids</taxon>
        <taxon>campanulids</taxon>
        <taxon>Escalloniales</taxon>
        <taxon>Escalloniaceae</taxon>
        <taxon>Escallonia</taxon>
    </lineage>
</organism>
<dbReference type="Proteomes" id="UP001187471">
    <property type="component" value="Unassembled WGS sequence"/>
</dbReference>
<dbReference type="EMBL" id="JAVXUO010001679">
    <property type="protein sequence ID" value="KAK2980083.1"/>
    <property type="molecule type" value="Genomic_DNA"/>
</dbReference>
<dbReference type="GO" id="GO:0005524">
    <property type="term" value="F:ATP binding"/>
    <property type="evidence" value="ECO:0007669"/>
    <property type="project" value="InterPro"/>
</dbReference>
<evidence type="ECO:0000256" key="2">
    <source>
        <dbReference type="SAM" id="MobiDB-lite"/>
    </source>
</evidence>
<dbReference type="AlphaFoldDB" id="A0AA88UER8"/>
<evidence type="ECO:0000259" key="3">
    <source>
        <dbReference type="PROSITE" id="PS50011"/>
    </source>
</evidence>